<dbReference type="PRINTS" id="PR00420">
    <property type="entry name" value="RNGMNOXGNASE"/>
</dbReference>
<feature type="domain" description="FAD-binding" evidence="4">
    <location>
        <begin position="6"/>
        <end position="348"/>
    </location>
</feature>
<reference evidence="5" key="1">
    <citation type="submission" date="2024-06" db="EMBL/GenBank/DDBJ databases">
        <title>Draft Genome Sequence of Deinococcus sonorensis Type Strain KR-87, a Biofilm Producing Representative of the Genus Deinococcus.</title>
        <authorList>
            <person name="Boren L.S."/>
            <person name="Grosso R.A."/>
            <person name="Hugenberg-Cox A.N."/>
            <person name="Hill J.T.E."/>
            <person name="Albert C.M."/>
            <person name="Tuohy J.M."/>
        </authorList>
    </citation>
    <scope>NUCLEOTIDE SEQUENCE</scope>
    <source>
        <strain evidence="5">KR-87</strain>
        <plasmid evidence="5">pDson03</plasmid>
    </source>
</reference>
<dbReference type="InterPro" id="IPR036188">
    <property type="entry name" value="FAD/NAD-bd_sf"/>
</dbReference>
<keyword evidence="3" id="KW-0274">FAD</keyword>
<dbReference type="RefSeq" id="WP_350242236.1">
    <property type="nucleotide sequence ID" value="NZ_CP158298.1"/>
</dbReference>
<dbReference type="NCBIfam" id="NF004832">
    <property type="entry name" value="PRK06184.1"/>
    <property type="match status" value="1"/>
</dbReference>
<keyword evidence="5" id="KW-0503">Monooxygenase</keyword>
<keyword evidence="2" id="KW-0285">Flavoprotein</keyword>
<organism evidence="5">
    <name type="scientific">Deinococcus sonorensis KR-87</name>
    <dbReference type="NCBI Taxonomy" id="694439"/>
    <lineage>
        <taxon>Bacteria</taxon>
        <taxon>Thermotogati</taxon>
        <taxon>Deinococcota</taxon>
        <taxon>Deinococci</taxon>
        <taxon>Deinococcales</taxon>
        <taxon>Deinococcaceae</taxon>
        <taxon>Deinococcus</taxon>
    </lineage>
</organism>
<dbReference type="Gene3D" id="3.40.30.120">
    <property type="match status" value="1"/>
</dbReference>
<geneLocation type="plasmid" evidence="5">
    <name>pDson03</name>
</geneLocation>
<evidence type="ECO:0000256" key="3">
    <source>
        <dbReference type="ARBA" id="ARBA00022827"/>
    </source>
</evidence>
<dbReference type="Gene3D" id="3.50.50.60">
    <property type="entry name" value="FAD/NAD(P)-binding domain"/>
    <property type="match status" value="1"/>
</dbReference>
<dbReference type="SUPFAM" id="SSF51905">
    <property type="entry name" value="FAD/NAD(P)-binding domain"/>
    <property type="match status" value="1"/>
</dbReference>
<evidence type="ECO:0000256" key="1">
    <source>
        <dbReference type="ARBA" id="ARBA00001974"/>
    </source>
</evidence>
<dbReference type="InterPro" id="IPR050641">
    <property type="entry name" value="RIFMO-like"/>
</dbReference>
<dbReference type="Pfam" id="PF01494">
    <property type="entry name" value="FAD_binding_3"/>
    <property type="match status" value="1"/>
</dbReference>
<dbReference type="GO" id="GO:0071949">
    <property type="term" value="F:FAD binding"/>
    <property type="evidence" value="ECO:0007669"/>
    <property type="project" value="InterPro"/>
</dbReference>
<keyword evidence="5" id="KW-0614">Plasmid</keyword>
<dbReference type="EMBL" id="CP158298">
    <property type="protein sequence ID" value="XBV84199.1"/>
    <property type="molecule type" value="Genomic_DNA"/>
</dbReference>
<protein>
    <submittedName>
        <fullName evidence="5">FAD-dependent monooxygenase</fullName>
    </submittedName>
</protein>
<dbReference type="GO" id="GO:0016709">
    <property type="term" value="F:oxidoreductase activity, acting on paired donors, with incorporation or reduction of molecular oxygen, NAD(P)H as one donor, and incorporation of one atom of oxygen"/>
    <property type="evidence" value="ECO:0007669"/>
    <property type="project" value="UniProtKB-ARBA"/>
</dbReference>
<dbReference type="Gene3D" id="3.30.70.2450">
    <property type="match status" value="1"/>
</dbReference>
<name>A0AAU7U6W6_9DEIO</name>
<proteinExistence type="predicted"/>
<evidence type="ECO:0000313" key="5">
    <source>
        <dbReference type="EMBL" id="XBV84199.1"/>
    </source>
</evidence>
<dbReference type="KEGG" id="dsc:ABOD76_03855"/>
<sequence length="521" mass="55938">MHDHITDVLIVGAGPTGLTLACDLARRGIPHRIIERAPQPSTASRAKTIQPRALEVLDDLGAAARVMQRGVVDLPTRFHDAAGTVVDRPNIAARVGRPSETPFPDPVWIAQFDVEAALREQHARWNGHVEFGMEATALHQDSTGVAVDVVTGNGVQTIRARYVIGSDGGTSRIRKLVGLPLVGETYEDQRWYLGDVTAPGLDRGYLHVWTSPQGMIGLTPLPGTDLWQLQSPIPTETGEPAPPSLALYQQMLDERAGVGVVRLTSASWLSISRVNVRMVERYRQGRVFLVGDAAHVHPAAGGQGMNTGIQDAYNLGWKLAAVLGGAAPALLDTYEEERLPVAQAVLEDSNRKMQQAQSTMRRESGAGLSKTLGELSDDLTSGLSIAYPTSSLTSGAMTGASALPAGRRAPNAMGLHGPQFDGAVFDLLRGPHWTLLAFTEGPRPTLAGLDPSQVHVHQIGTREGTELQDTTGETTRTYAPDGDELILIRPDGYLAARVPVGQEAAIIGYLRPLLPDHLQHR</sequence>
<keyword evidence="5" id="KW-0560">Oxidoreductase</keyword>
<dbReference type="AlphaFoldDB" id="A0AAU7U6W6"/>
<evidence type="ECO:0000256" key="2">
    <source>
        <dbReference type="ARBA" id="ARBA00022630"/>
    </source>
</evidence>
<dbReference type="PANTHER" id="PTHR43004">
    <property type="entry name" value="TRK SYSTEM POTASSIUM UPTAKE PROTEIN"/>
    <property type="match status" value="1"/>
</dbReference>
<evidence type="ECO:0000259" key="4">
    <source>
        <dbReference type="Pfam" id="PF01494"/>
    </source>
</evidence>
<dbReference type="InterPro" id="IPR002938">
    <property type="entry name" value="FAD-bd"/>
</dbReference>
<dbReference type="PANTHER" id="PTHR43004:SF19">
    <property type="entry name" value="BINDING MONOOXYGENASE, PUTATIVE (JCVI)-RELATED"/>
    <property type="match status" value="1"/>
</dbReference>
<accession>A0AAU7U6W6</accession>
<comment type="cofactor">
    <cofactor evidence="1">
        <name>FAD</name>
        <dbReference type="ChEBI" id="CHEBI:57692"/>
    </cofactor>
</comment>
<gene>
    <name evidence="5" type="ORF">ABOD76_03855</name>
</gene>